<reference evidence="2 3" key="1">
    <citation type="journal article" date="2015" name="Genome Announc.">
        <title>Expanding the biotechnology potential of lactobacilli through comparative genomics of 213 strains and associated genera.</title>
        <authorList>
            <person name="Sun Z."/>
            <person name="Harris H.M."/>
            <person name="McCann A."/>
            <person name="Guo C."/>
            <person name="Argimon S."/>
            <person name="Zhang W."/>
            <person name="Yang X."/>
            <person name="Jeffery I.B."/>
            <person name="Cooney J.C."/>
            <person name="Kagawa T.F."/>
            <person name="Liu W."/>
            <person name="Song Y."/>
            <person name="Salvetti E."/>
            <person name="Wrobel A."/>
            <person name="Rasinkangas P."/>
            <person name="Parkhill J."/>
            <person name="Rea M.C."/>
            <person name="O'Sullivan O."/>
            <person name="Ritari J."/>
            <person name="Douillard F.P."/>
            <person name="Paul Ross R."/>
            <person name="Yang R."/>
            <person name="Briner A.E."/>
            <person name="Felis G.E."/>
            <person name="de Vos W.M."/>
            <person name="Barrangou R."/>
            <person name="Klaenhammer T.R."/>
            <person name="Caufield P.W."/>
            <person name="Cui Y."/>
            <person name="Zhang H."/>
            <person name="O'Toole P.W."/>
        </authorList>
    </citation>
    <scope>NUCLEOTIDE SEQUENCE [LARGE SCALE GENOMIC DNA]</scope>
    <source>
        <strain evidence="2 3">DSM 20509</strain>
    </source>
</reference>
<organism evidence="2 3">
    <name type="scientific">Ligilactobacillus agilis DSM 20509</name>
    <dbReference type="NCBI Taxonomy" id="1423718"/>
    <lineage>
        <taxon>Bacteria</taxon>
        <taxon>Bacillati</taxon>
        <taxon>Bacillota</taxon>
        <taxon>Bacilli</taxon>
        <taxon>Lactobacillales</taxon>
        <taxon>Lactobacillaceae</taxon>
        <taxon>Ligilactobacillus</taxon>
    </lineage>
</organism>
<keyword evidence="1" id="KW-1133">Transmembrane helix</keyword>
<feature type="transmembrane region" description="Helical" evidence="1">
    <location>
        <begin position="44"/>
        <end position="68"/>
    </location>
</feature>
<dbReference type="PATRIC" id="fig|1423718.3.peg.1514"/>
<proteinExistence type="predicted"/>
<dbReference type="AlphaFoldDB" id="A0A0R2ACY5"/>
<dbReference type="EMBL" id="AYYP01000018">
    <property type="protein sequence ID" value="KRM65224.1"/>
    <property type="molecule type" value="Genomic_DNA"/>
</dbReference>
<keyword evidence="1" id="KW-0472">Membrane</keyword>
<evidence type="ECO:0000313" key="3">
    <source>
        <dbReference type="Proteomes" id="UP000051008"/>
    </source>
</evidence>
<evidence type="ECO:0000313" key="2">
    <source>
        <dbReference type="EMBL" id="KRM65224.1"/>
    </source>
</evidence>
<accession>A0A0R2ACY5</accession>
<feature type="transmembrane region" description="Helical" evidence="1">
    <location>
        <begin position="12"/>
        <end position="32"/>
    </location>
</feature>
<dbReference type="Proteomes" id="UP000051008">
    <property type="component" value="Unassembled WGS sequence"/>
</dbReference>
<feature type="transmembrane region" description="Helical" evidence="1">
    <location>
        <begin position="80"/>
        <end position="101"/>
    </location>
</feature>
<comment type="caution">
    <text evidence="2">The sequence shown here is derived from an EMBL/GenBank/DDBJ whole genome shotgun (WGS) entry which is preliminary data.</text>
</comment>
<evidence type="ECO:0008006" key="4">
    <source>
        <dbReference type="Google" id="ProtNLM"/>
    </source>
</evidence>
<sequence length="183" mass="20849">MEIEERRVIVTKFVLIQAVGFLGTIVFFLSYQCRDNKKLFQMQFASYLFYTTHLLLLGAITGGVSYVLNTVRSFCLGSRVAFLRSQWMCGLICCLQLLTLYVTWANWWSTLPVVANIAATIGGYTHNPRKIRMVGLTVNSPLWIIYDVAVGSWAGIFDELATSISVLLSIWRYGWKNLDRVEN</sequence>
<dbReference type="Pfam" id="PF10688">
    <property type="entry name" value="Imp-YgjV"/>
    <property type="match status" value="1"/>
</dbReference>
<name>A0A0R2ACY5_9LACO</name>
<protein>
    <recommendedName>
        <fullName evidence="4">YgjV family protein</fullName>
    </recommendedName>
</protein>
<keyword evidence="3" id="KW-1185">Reference proteome</keyword>
<keyword evidence="1" id="KW-0812">Transmembrane</keyword>
<gene>
    <name evidence="2" type="ORF">FC14_GL001450</name>
</gene>
<evidence type="ECO:0000256" key="1">
    <source>
        <dbReference type="SAM" id="Phobius"/>
    </source>
</evidence>
<dbReference type="InterPro" id="IPR019629">
    <property type="entry name" value="Uncharacterised_HI1736/YgjV"/>
</dbReference>